<feature type="domain" description="Zinc-ribbon 15" evidence="1">
    <location>
        <begin position="30"/>
        <end position="102"/>
    </location>
</feature>
<sequence>MCGILICGLSDREKILETPPSGMPDLPNDVICTFCCFQGKPVYQRMDTWYTFFLIPICHVMKGDVCIVCASCKNFLASYTLEVCNQCHTVMPAGYIYCGRCGNSKIHARRSGEKVIN</sequence>
<dbReference type="Pfam" id="PF17032">
    <property type="entry name" value="Zn_ribbon_15"/>
    <property type="match status" value="1"/>
</dbReference>
<dbReference type="EMBL" id="SBIQ01000003">
    <property type="protein sequence ID" value="KAF7684709.1"/>
    <property type="molecule type" value="Genomic_DNA"/>
</dbReference>
<dbReference type="Proteomes" id="UP001516464">
    <property type="component" value="Unassembled WGS sequence"/>
</dbReference>
<reference evidence="2 3" key="1">
    <citation type="submission" date="2019-01" db="EMBL/GenBank/DDBJ databases">
        <title>Genomes sequencing and comparative genomics of infectious freshwater microsporidia, Cucumispora dikerogammari and Thelohania contejeani.</title>
        <authorList>
            <person name="Cormier A."/>
            <person name="Giraud I."/>
            <person name="Wattier R."/>
            <person name="Teixeira M."/>
            <person name="Grandjean F."/>
            <person name="Rigaud T."/>
            <person name="Cordaux R."/>
        </authorList>
    </citation>
    <scope>NUCLEOTIDE SEQUENCE [LARGE SCALE GENOMIC DNA]</scope>
    <source>
        <strain evidence="2">T1</strain>
        <tissue evidence="2">Spores</tissue>
    </source>
</reference>
<evidence type="ECO:0000259" key="1">
    <source>
        <dbReference type="Pfam" id="PF17032"/>
    </source>
</evidence>
<proteinExistence type="predicted"/>
<accession>A0ABQ7I2N0</accession>
<gene>
    <name evidence="2" type="ORF">TCON_0092</name>
</gene>
<dbReference type="InterPro" id="IPR031493">
    <property type="entry name" value="Zinc_ribbon_15"/>
</dbReference>
<organism evidence="2 3">
    <name type="scientific">Astathelohania contejeani</name>
    <dbReference type="NCBI Taxonomy" id="164912"/>
    <lineage>
        <taxon>Eukaryota</taxon>
        <taxon>Fungi</taxon>
        <taxon>Fungi incertae sedis</taxon>
        <taxon>Microsporidia</taxon>
        <taxon>Astathelohaniidae</taxon>
        <taxon>Astathelohania</taxon>
    </lineage>
</organism>
<protein>
    <recommendedName>
        <fullName evidence="1">Zinc-ribbon 15 domain-containing protein</fullName>
    </recommendedName>
</protein>
<comment type="caution">
    <text evidence="2">The sequence shown here is derived from an EMBL/GenBank/DDBJ whole genome shotgun (WGS) entry which is preliminary data.</text>
</comment>
<keyword evidence="3" id="KW-1185">Reference proteome</keyword>
<evidence type="ECO:0000313" key="2">
    <source>
        <dbReference type="EMBL" id="KAF7684709.1"/>
    </source>
</evidence>
<evidence type="ECO:0000313" key="3">
    <source>
        <dbReference type="Proteomes" id="UP001516464"/>
    </source>
</evidence>
<name>A0ABQ7I2N0_9MICR</name>